<dbReference type="Proteomes" id="UP000196435">
    <property type="component" value="Unassembled WGS sequence"/>
</dbReference>
<dbReference type="Proteomes" id="UP000224871">
    <property type="component" value="Unassembled WGS sequence"/>
</dbReference>
<organism evidence="3 4">
    <name type="scientific">Xenorhabdus innexi</name>
    <dbReference type="NCBI Taxonomy" id="290109"/>
    <lineage>
        <taxon>Bacteria</taxon>
        <taxon>Pseudomonadati</taxon>
        <taxon>Pseudomonadota</taxon>
        <taxon>Gammaproteobacteria</taxon>
        <taxon>Enterobacterales</taxon>
        <taxon>Morganellaceae</taxon>
        <taxon>Xenorhabdus</taxon>
    </lineage>
</organism>
<accession>A0A1N6N064</accession>
<dbReference type="InterPro" id="IPR008407">
    <property type="entry name" value="Brnchd-chn_aa_trnsp_AzlD"/>
</dbReference>
<dbReference type="NCBIfam" id="NF007711">
    <property type="entry name" value="PRK10408.1"/>
    <property type="match status" value="1"/>
</dbReference>
<dbReference type="EMBL" id="FTLG01000210">
    <property type="protein sequence ID" value="SIP74491.1"/>
    <property type="molecule type" value="Genomic_DNA"/>
</dbReference>
<feature type="transmembrane region" description="Helical" evidence="1">
    <location>
        <begin position="6"/>
        <end position="25"/>
    </location>
</feature>
<gene>
    <name evidence="2" type="ORF">Xinn_00777</name>
    <name evidence="3" type="ORF">XIS1_660016</name>
</gene>
<protein>
    <submittedName>
        <fullName evidence="2">L-valine exporter</fullName>
    </submittedName>
</protein>
<dbReference type="OrthoDB" id="6475051at2"/>
<proteinExistence type="predicted"/>
<evidence type="ECO:0000313" key="2">
    <source>
        <dbReference type="EMBL" id="PHM37680.1"/>
    </source>
</evidence>
<keyword evidence="1" id="KW-0472">Membrane</keyword>
<reference evidence="3" key="1">
    <citation type="submission" date="2016-12" db="EMBL/GenBank/DDBJ databases">
        <authorList>
            <person name="Song W.-J."/>
            <person name="Kurnit D.M."/>
        </authorList>
    </citation>
    <scope>NUCLEOTIDE SEQUENCE [LARGE SCALE GENOMIC DNA]</scope>
    <source>
        <strain evidence="3">HGB1681</strain>
    </source>
</reference>
<evidence type="ECO:0000313" key="4">
    <source>
        <dbReference type="Proteomes" id="UP000196435"/>
    </source>
</evidence>
<dbReference type="RefSeq" id="WP_086953841.1">
    <property type="nucleotide sequence ID" value="NZ_CAWNQC010000259.1"/>
</dbReference>
<reference evidence="4" key="2">
    <citation type="submission" date="2016-12" db="EMBL/GenBank/DDBJ databases">
        <authorList>
            <person name="Gaudriault S."/>
        </authorList>
    </citation>
    <scope>NUCLEOTIDE SEQUENCE [LARGE SCALE GENOMIC DNA]</scope>
    <source>
        <strain evidence="4">HGB1681 (deposited as PTA-6826 in the American Type Culture Collection)</strain>
    </source>
</reference>
<feature type="transmembrane region" description="Helical" evidence="1">
    <location>
        <begin position="67"/>
        <end position="86"/>
    </location>
</feature>
<keyword evidence="5" id="KW-1185">Reference proteome</keyword>
<dbReference type="EMBL" id="NIBU01000006">
    <property type="protein sequence ID" value="PHM37680.1"/>
    <property type="molecule type" value="Genomic_DNA"/>
</dbReference>
<dbReference type="AlphaFoldDB" id="A0A1N6N064"/>
<feature type="transmembrane region" description="Helical" evidence="1">
    <location>
        <begin position="37"/>
        <end position="61"/>
    </location>
</feature>
<sequence length="111" mass="11908">MIDHKILIIGMVVGIANFLFRYLPLSFGSNRYPGTKVGSIGVILDSIGVASICSLLIVAGIPDVMRAHNKFIPTLLGCLAIGLCFYKTRSIIISTLSGAAIFGLTFKVFMN</sequence>
<evidence type="ECO:0000313" key="5">
    <source>
        <dbReference type="Proteomes" id="UP000224871"/>
    </source>
</evidence>
<keyword evidence="1" id="KW-1133">Transmembrane helix</keyword>
<keyword evidence="1" id="KW-0812">Transmembrane</keyword>
<reference evidence="2 5" key="3">
    <citation type="journal article" date="2017" name="Nat. Microbiol.">
        <title>Natural product diversity associated with the nematode symbionts Photorhabdus and Xenorhabdus.</title>
        <authorList>
            <person name="Tobias N.J."/>
            <person name="Wolff H."/>
            <person name="Djahanschiri B."/>
            <person name="Grundmann F."/>
            <person name="Kronenwerth M."/>
            <person name="Shi Y.M."/>
            <person name="Simonyi S."/>
            <person name="Grun P."/>
            <person name="Shapiro-Ilan D."/>
            <person name="Pidot S.J."/>
            <person name="Stinear T.P."/>
            <person name="Ebersberger I."/>
            <person name="Bode H.B."/>
        </authorList>
    </citation>
    <scope>NUCLEOTIDE SEQUENCE [LARGE SCALE GENOMIC DNA]</scope>
    <source>
        <strain evidence="2 5">DSM 16336</strain>
    </source>
</reference>
<dbReference type="Pfam" id="PF05437">
    <property type="entry name" value="AzlD"/>
    <property type="match status" value="1"/>
</dbReference>
<name>A0A1N6N064_9GAMM</name>
<evidence type="ECO:0000256" key="1">
    <source>
        <dbReference type="SAM" id="Phobius"/>
    </source>
</evidence>
<evidence type="ECO:0000313" key="3">
    <source>
        <dbReference type="EMBL" id="SIP74491.1"/>
    </source>
</evidence>